<protein>
    <submittedName>
        <fullName evidence="2">Uncharacterized protein</fullName>
    </submittedName>
</protein>
<evidence type="ECO:0000313" key="3">
    <source>
        <dbReference type="Proteomes" id="UP001165090"/>
    </source>
</evidence>
<feature type="region of interest" description="Disordered" evidence="1">
    <location>
        <begin position="95"/>
        <end position="116"/>
    </location>
</feature>
<feature type="non-terminal residue" evidence="2">
    <location>
        <position position="181"/>
    </location>
</feature>
<dbReference type="EMBL" id="BSDZ01000080">
    <property type="protein sequence ID" value="GLI68974.1"/>
    <property type="molecule type" value="Genomic_DNA"/>
</dbReference>
<organism evidence="2 3">
    <name type="scientific">Volvox africanus</name>
    <dbReference type="NCBI Taxonomy" id="51714"/>
    <lineage>
        <taxon>Eukaryota</taxon>
        <taxon>Viridiplantae</taxon>
        <taxon>Chlorophyta</taxon>
        <taxon>core chlorophytes</taxon>
        <taxon>Chlorophyceae</taxon>
        <taxon>CS clade</taxon>
        <taxon>Chlamydomonadales</taxon>
        <taxon>Volvocaceae</taxon>
        <taxon>Volvox</taxon>
    </lineage>
</organism>
<dbReference type="Proteomes" id="UP001165090">
    <property type="component" value="Unassembled WGS sequence"/>
</dbReference>
<proteinExistence type="predicted"/>
<feature type="non-terminal residue" evidence="2">
    <location>
        <position position="1"/>
    </location>
</feature>
<gene>
    <name evidence="2" type="ORF">VaNZ11_013503</name>
</gene>
<sequence>ANLMKQGGLDAQHFQSRKTSKTSCYSAPWFLVSIRYAAHRAPRMGSDIRAQRRSSDLQGFCGFRVPLLLLMLATGGLSAPVADRAAQSVAAAPGFTTAPDATSAGTMSTRKRGPRGVSFAATAPGLTAAVDIAAVSPIASTASPPALPTFPVAGNAAALSMPPEGSAAATGFTAANMPTLE</sequence>
<feature type="compositionally biased region" description="Polar residues" evidence="1">
    <location>
        <begin position="99"/>
        <end position="108"/>
    </location>
</feature>
<evidence type="ECO:0000256" key="1">
    <source>
        <dbReference type="SAM" id="MobiDB-lite"/>
    </source>
</evidence>
<evidence type="ECO:0000313" key="2">
    <source>
        <dbReference type="EMBL" id="GLI68974.1"/>
    </source>
</evidence>
<name>A0ABQ5SHT5_9CHLO</name>
<accession>A0ABQ5SHT5</accession>
<reference evidence="2 3" key="1">
    <citation type="journal article" date="2023" name="IScience">
        <title>Expanded male sex-determining region conserved during the evolution of homothallism in the green alga Volvox.</title>
        <authorList>
            <person name="Yamamoto K."/>
            <person name="Matsuzaki R."/>
            <person name="Mahakham W."/>
            <person name="Heman W."/>
            <person name="Sekimoto H."/>
            <person name="Kawachi M."/>
            <person name="Minakuchi Y."/>
            <person name="Toyoda A."/>
            <person name="Nozaki H."/>
        </authorList>
    </citation>
    <scope>NUCLEOTIDE SEQUENCE [LARGE SCALE GENOMIC DNA]</scope>
    <source>
        <strain evidence="2 3">NIES-4468</strain>
    </source>
</reference>
<comment type="caution">
    <text evidence="2">The sequence shown here is derived from an EMBL/GenBank/DDBJ whole genome shotgun (WGS) entry which is preliminary data.</text>
</comment>
<keyword evidence="3" id="KW-1185">Reference proteome</keyword>